<dbReference type="AlphaFoldDB" id="A0A9W9IQG7"/>
<name>A0A9W9IQG7_9EURO</name>
<dbReference type="EMBL" id="JAPQKQ010000009">
    <property type="protein sequence ID" value="KAJ5181521.1"/>
    <property type="molecule type" value="Genomic_DNA"/>
</dbReference>
<sequence length="107" mass="12279">MIIVASPLRLKSQPHLRQEIITLIRSDIESKARPATHLSSFPYHGISHAHLQLRIRRPNNASTRTPHRSQLVICHATSVTEYEVRPHQLCINNVLDDFRLGGLVRNY</sequence>
<protein>
    <submittedName>
        <fullName evidence="1">Uncharacterized protein</fullName>
    </submittedName>
</protein>
<comment type="caution">
    <text evidence="1">The sequence shown here is derived from an EMBL/GenBank/DDBJ whole genome shotgun (WGS) entry which is preliminary data.</text>
</comment>
<gene>
    <name evidence="1" type="ORF">N7449_011668</name>
</gene>
<reference evidence="1" key="2">
    <citation type="journal article" date="2023" name="IMA Fungus">
        <title>Comparative genomic study of the Penicillium genus elucidates a diverse pangenome and 15 lateral gene transfer events.</title>
        <authorList>
            <person name="Petersen C."/>
            <person name="Sorensen T."/>
            <person name="Nielsen M.R."/>
            <person name="Sondergaard T.E."/>
            <person name="Sorensen J.L."/>
            <person name="Fitzpatrick D.A."/>
            <person name="Frisvad J.C."/>
            <person name="Nielsen K.L."/>
        </authorList>
    </citation>
    <scope>NUCLEOTIDE SEQUENCE</scope>
    <source>
        <strain evidence="1">IBT 20477</strain>
    </source>
</reference>
<organism evidence="1 2">
    <name type="scientific">Penicillium cf. viridicatum</name>
    <dbReference type="NCBI Taxonomy" id="2972119"/>
    <lineage>
        <taxon>Eukaryota</taxon>
        <taxon>Fungi</taxon>
        <taxon>Dikarya</taxon>
        <taxon>Ascomycota</taxon>
        <taxon>Pezizomycotina</taxon>
        <taxon>Eurotiomycetes</taxon>
        <taxon>Eurotiomycetidae</taxon>
        <taxon>Eurotiales</taxon>
        <taxon>Aspergillaceae</taxon>
        <taxon>Penicillium</taxon>
    </lineage>
</organism>
<reference evidence="1" key="1">
    <citation type="submission" date="2022-11" db="EMBL/GenBank/DDBJ databases">
        <authorList>
            <person name="Petersen C."/>
        </authorList>
    </citation>
    <scope>NUCLEOTIDE SEQUENCE</scope>
    <source>
        <strain evidence="1">IBT 20477</strain>
    </source>
</reference>
<dbReference type="Proteomes" id="UP001150942">
    <property type="component" value="Unassembled WGS sequence"/>
</dbReference>
<accession>A0A9W9IQG7</accession>
<proteinExistence type="predicted"/>
<keyword evidence="2" id="KW-1185">Reference proteome</keyword>
<evidence type="ECO:0000313" key="2">
    <source>
        <dbReference type="Proteomes" id="UP001150942"/>
    </source>
</evidence>
<evidence type="ECO:0000313" key="1">
    <source>
        <dbReference type="EMBL" id="KAJ5181521.1"/>
    </source>
</evidence>